<feature type="binding site" evidence="12">
    <location>
        <position position="295"/>
    </location>
    <ligand>
        <name>Mg(2+)</name>
        <dbReference type="ChEBI" id="CHEBI:18420"/>
    </ligand>
</feature>
<proteinExistence type="inferred from homology"/>
<comment type="similarity">
    <text evidence="1 11 13">Belongs to the ApbE family.</text>
</comment>
<keyword evidence="7 11" id="KW-0274">FAD</keyword>
<comment type="cofactor">
    <cofactor evidence="12">
        <name>Mg(2+)</name>
        <dbReference type="ChEBI" id="CHEBI:18420"/>
    </cofactor>
    <cofactor evidence="12">
        <name>Mn(2+)</name>
        <dbReference type="ChEBI" id="CHEBI:29035"/>
    </cofactor>
    <text evidence="12">Magnesium. Can also use manganese.</text>
</comment>
<feature type="signal peptide" evidence="13">
    <location>
        <begin position="1"/>
        <end position="22"/>
    </location>
</feature>
<dbReference type="InterPro" id="IPR024932">
    <property type="entry name" value="ApbE"/>
</dbReference>
<evidence type="ECO:0000256" key="4">
    <source>
        <dbReference type="ARBA" id="ARBA00022630"/>
    </source>
</evidence>
<evidence type="ECO:0000256" key="6">
    <source>
        <dbReference type="ARBA" id="ARBA00022723"/>
    </source>
</evidence>
<evidence type="ECO:0000256" key="5">
    <source>
        <dbReference type="ARBA" id="ARBA00022679"/>
    </source>
</evidence>
<dbReference type="GO" id="GO:0016740">
    <property type="term" value="F:transferase activity"/>
    <property type="evidence" value="ECO:0007669"/>
    <property type="project" value="UniProtKB-UniRule"/>
</dbReference>
<dbReference type="RefSeq" id="WP_126793188.1">
    <property type="nucleotide sequence ID" value="NZ_PIPI01000006.1"/>
</dbReference>
<dbReference type="PROSITE" id="PS51257">
    <property type="entry name" value="PROKAR_LIPOPROTEIN"/>
    <property type="match status" value="1"/>
</dbReference>
<evidence type="ECO:0000256" key="13">
    <source>
        <dbReference type="RuleBase" id="RU363002"/>
    </source>
</evidence>
<keyword evidence="13" id="KW-0997">Cell inner membrane</keyword>
<feature type="chain" id="PRO_5018819170" description="FAD:protein FMN transferase" evidence="13">
    <location>
        <begin position="23"/>
        <end position="348"/>
    </location>
</feature>
<dbReference type="PIRSF" id="PIRSF006268">
    <property type="entry name" value="ApbE"/>
    <property type="match status" value="1"/>
</dbReference>
<keyword evidence="8 11" id="KW-0460">Magnesium</keyword>
<evidence type="ECO:0000256" key="7">
    <source>
        <dbReference type="ARBA" id="ARBA00022827"/>
    </source>
</evidence>
<keyword evidence="4 11" id="KW-0285">Flavoprotein</keyword>
<keyword evidence="13" id="KW-0472">Membrane</keyword>
<sequence length="348" mass="38286">MRQNLFRIWLGVLTVVVLTACAPRTPPAPTVLEGRIFGTFFEVSIGRQHDFDRDEVQAGVLAVLNEVDRQMSTYRQDSVLTAVNQAPIGEPVAVPPELYYVLRVGYDIAEQSGGAFDFTIGGLVNLWGFGPEGRVTKAPEPAVLEQRLAEVGYRHIELDDATQTITRHRDVFVDLSGIAKGYGVQAVSEYLLSVGISNHLVNIGGDLIALGERNTGQPWRIGIEAPNDSMQVVRHILPLRDVGMVGSGDYRNYFEDDGVRYSHTIDPTNGYPISHKLASVNVIGANLTEIDALATVLLVLGEERGLAYANEHGIAALFIYRDGEHFESVMSDRFQQNHASEMRVPTVQ</sequence>
<evidence type="ECO:0000256" key="12">
    <source>
        <dbReference type="PIRSR" id="PIRSR006268-2"/>
    </source>
</evidence>
<evidence type="ECO:0000313" key="14">
    <source>
        <dbReference type="EMBL" id="RUO19106.1"/>
    </source>
</evidence>
<comment type="subcellular location">
    <subcellularLocation>
        <location evidence="13">Cell inner membrane</location>
        <topology evidence="13">Lipid-anchor</topology>
        <orientation evidence="13">Periplasmic side</orientation>
    </subcellularLocation>
</comment>
<name>A0A432VRZ3_9GAMM</name>
<evidence type="ECO:0000256" key="8">
    <source>
        <dbReference type="ARBA" id="ARBA00022842"/>
    </source>
</evidence>
<keyword evidence="15" id="KW-1185">Reference proteome</keyword>
<dbReference type="Gene3D" id="3.10.520.10">
    <property type="entry name" value="ApbE-like domains"/>
    <property type="match status" value="1"/>
</dbReference>
<evidence type="ECO:0000256" key="10">
    <source>
        <dbReference type="ARBA" id="ARBA00048540"/>
    </source>
</evidence>
<dbReference type="EMBL" id="PIPI01000006">
    <property type="protein sequence ID" value="RUO19106.1"/>
    <property type="molecule type" value="Genomic_DNA"/>
</dbReference>
<keyword evidence="13" id="KW-1003">Cell membrane</keyword>
<keyword evidence="6 11" id="KW-0479">Metal-binding</keyword>
<evidence type="ECO:0000313" key="15">
    <source>
        <dbReference type="Proteomes" id="UP000288212"/>
    </source>
</evidence>
<comment type="catalytic activity">
    <reaction evidence="10 11 13">
        <text>L-threonyl-[protein] + FAD = FMN-L-threonyl-[protein] + AMP + H(+)</text>
        <dbReference type="Rhea" id="RHEA:36847"/>
        <dbReference type="Rhea" id="RHEA-COMP:11060"/>
        <dbReference type="Rhea" id="RHEA-COMP:11061"/>
        <dbReference type="ChEBI" id="CHEBI:15378"/>
        <dbReference type="ChEBI" id="CHEBI:30013"/>
        <dbReference type="ChEBI" id="CHEBI:57692"/>
        <dbReference type="ChEBI" id="CHEBI:74257"/>
        <dbReference type="ChEBI" id="CHEBI:456215"/>
        <dbReference type="EC" id="2.7.1.180"/>
    </reaction>
</comment>
<protein>
    <recommendedName>
        <fullName evidence="3 11">FAD:protein FMN transferase</fullName>
        <ecNumber evidence="2 11">2.7.1.180</ecNumber>
    </recommendedName>
    <alternativeName>
        <fullName evidence="9 11">Flavin transferase</fullName>
    </alternativeName>
</protein>
<gene>
    <name evidence="14" type="ORF">CWE06_08685</name>
</gene>
<accession>A0A432VRZ3</accession>
<evidence type="ECO:0000256" key="2">
    <source>
        <dbReference type="ARBA" id="ARBA00011955"/>
    </source>
</evidence>
<organism evidence="14 15">
    <name type="scientific">Aliidiomarina haloalkalitolerans</name>
    <dbReference type="NCBI Taxonomy" id="859059"/>
    <lineage>
        <taxon>Bacteria</taxon>
        <taxon>Pseudomonadati</taxon>
        <taxon>Pseudomonadota</taxon>
        <taxon>Gammaproteobacteria</taxon>
        <taxon>Alteromonadales</taxon>
        <taxon>Idiomarinaceae</taxon>
        <taxon>Aliidiomarina</taxon>
    </lineage>
</organism>
<evidence type="ECO:0000256" key="9">
    <source>
        <dbReference type="ARBA" id="ARBA00031306"/>
    </source>
</evidence>
<dbReference type="InterPro" id="IPR003374">
    <property type="entry name" value="ApbE-like_sf"/>
</dbReference>
<dbReference type="OrthoDB" id="9778595at2"/>
<keyword evidence="5 11" id="KW-0808">Transferase</keyword>
<dbReference type="Proteomes" id="UP000288212">
    <property type="component" value="Unassembled WGS sequence"/>
</dbReference>
<feature type="binding site" evidence="12">
    <location>
        <position position="177"/>
    </location>
    <ligand>
        <name>Mg(2+)</name>
        <dbReference type="ChEBI" id="CHEBI:18420"/>
    </ligand>
</feature>
<dbReference type="PANTHER" id="PTHR30040:SF2">
    <property type="entry name" value="FAD:PROTEIN FMN TRANSFERASE"/>
    <property type="match status" value="1"/>
</dbReference>
<comment type="caution">
    <text evidence="14">The sequence shown here is derived from an EMBL/GenBank/DDBJ whole genome shotgun (WGS) entry which is preliminary data.</text>
</comment>
<keyword evidence="13" id="KW-0449">Lipoprotein</keyword>
<dbReference type="GO" id="GO:0046872">
    <property type="term" value="F:metal ion binding"/>
    <property type="evidence" value="ECO:0007669"/>
    <property type="project" value="UniProtKB-UniRule"/>
</dbReference>
<keyword evidence="13" id="KW-0732">Signal</keyword>
<evidence type="ECO:0000256" key="11">
    <source>
        <dbReference type="PIRNR" id="PIRNR006268"/>
    </source>
</evidence>
<dbReference type="Pfam" id="PF02424">
    <property type="entry name" value="ApbE"/>
    <property type="match status" value="1"/>
</dbReference>
<dbReference type="AlphaFoldDB" id="A0A432VRZ3"/>
<dbReference type="SUPFAM" id="SSF143631">
    <property type="entry name" value="ApbE-like"/>
    <property type="match status" value="1"/>
</dbReference>
<evidence type="ECO:0000256" key="3">
    <source>
        <dbReference type="ARBA" id="ARBA00016337"/>
    </source>
</evidence>
<comment type="function">
    <text evidence="13">Flavin transferase that catalyzes the transfer of the FMN moiety of FAD and its covalent binding to the hydroxyl group of a threonine residue in a target flavoprotein.</text>
</comment>
<dbReference type="GO" id="GO:0005886">
    <property type="term" value="C:plasma membrane"/>
    <property type="evidence" value="ECO:0007669"/>
    <property type="project" value="UniProtKB-SubCell"/>
</dbReference>
<reference evidence="14 15" key="1">
    <citation type="journal article" date="2011" name="Front. Microbiol.">
        <title>Genomic signatures of strain selection and enhancement in Bacillus atrophaeus var. globigii, a historical biowarfare simulant.</title>
        <authorList>
            <person name="Gibbons H.S."/>
            <person name="Broomall S.M."/>
            <person name="McNew L.A."/>
            <person name="Daligault H."/>
            <person name="Chapman C."/>
            <person name="Bruce D."/>
            <person name="Karavis M."/>
            <person name="Krepps M."/>
            <person name="McGregor P.A."/>
            <person name="Hong C."/>
            <person name="Park K.H."/>
            <person name="Akmal A."/>
            <person name="Feldman A."/>
            <person name="Lin J.S."/>
            <person name="Chang W.E."/>
            <person name="Higgs B.W."/>
            <person name="Demirev P."/>
            <person name="Lindquist J."/>
            <person name="Liem A."/>
            <person name="Fochler E."/>
            <person name="Read T.D."/>
            <person name="Tapia R."/>
            <person name="Johnson S."/>
            <person name="Bishop-Lilly K.A."/>
            <person name="Detter C."/>
            <person name="Han C."/>
            <person name="Sozhamannan S."/>
            <person name="Rosenzweig C.N."/>
            <person name="Skowronski E.W."/>
        </authorList>
    </citation>
    <scope>NUCLEOTIDE SEQUENCE [LARGE SCALE GENOMIC DNA]</scope>
    <source>
        <strain evidence="14 15">AK5</strain>
    </source>
</reference>
<feature type="binding site" evidence="12">
    <location>
        <position position="291"/>
    </location>
    <ligand>
        <name>Mg(2+)</name>
        <dbReference type="ChEBI" id="CHEBI:18420"/>
    </ligand>
</feature>
<dbReference type="PANTHER" id="PTHR30040">
    <property type="entry name" value="THIAMINE BIOSYNTHESIS LIPOPROTEIN APBE"/>
    <property type="match status" value="1"/>
</dbReference>
<evidence type="ECO:0000256" key="1">
    <source>
        <dbReference type="ARBA" id="ARBA00008282"/>
    </source>
</evidence>
<dbReference type="EC" id="2.7.1.180" evidence="2 11"/>